<dbReference type="AlphaFoldDB" id="A0A921HQG1"/>
<evidence type="ECO:0000313" key="4">
    <source>
        <dbReference type="Proteomes" id="UP000780768"/>
    </source>
</evidence>
<organism evidence="3 4">
    <name type="scientific">Megamonas hypermegale</name>
    <dbReference type="NCBI Taxonomy" id="158847"/>
    <lineage>
        <taxon>Bacteria</taxon>
        <taxon>Bacillati</taxon>
        <taxon>Bacillota</taxon>
        <taxon>Negativicutes</taxon>
        <taxon>Selenomonadales</taxon>
        <taxon>Selenomonadaceae</taxon>
        <taxon>Megamonas</taxon>
    </lineage>
</organism>
<gene>
    <name evidence="3" type="ORF">K8V65_05710</name>
</gene>
<accession>A0A921HQG1</accession>
<feature type="region of interest" description="Disordered" evidence="1">
    <location>
        <begin position="26"/>
        <end position="54"/>
    </location>
</feature>
<protein>
    <submittedName>
        <fullName evidence="3">Uncharacterized protein</fullName>
    </submittedName>
</protein>
<keyword evidence="2" id="KW-0812">Transmembrane</keyword>
<proteinExistence type="predicted"/>
<feature type="compositionally biased region" description="Pro residues" evidence="1">
    <location>
        <begin position="32"/>
        <end position="47"/>
    </location>
</feature>
<dbReference type="Proteomes" id="UP000780768">
    <property type="component" value="Unassembled WGS sequence"/>
</dbReference>
<comment type="caution">
    <text evidence="3">The sequence shown here is derived from an EMBL/GenBank/DDBJ whole genome shotgun (WGS) entry which is preliminary data.</text>
</comment>
<keyword evidence="2" id="KW-0472">Membrane</keyword>
<keyword evidence="2" id="KW-1133">Transmembrane helix</keyword>
<feature type="transmembrane region" description="Helical" evidence="2">
    <location>
        <begin position="6"/>
        <end position="23"/>
    </location>
</feature>
<sequence length="170" mass="20231">MEDLLSFLFFVAIIVLNGLFQNARRKARRQNQPPPMPPDLPKEPQPQPAKSERTLDYMMAKPQESHDKPVVYTEPEFIPEPVKEEPAVQYDINNVYQEYLQQKKQYRQENAPTDYIQRTQIRSADTKKKMQIDIERENIMNAIMYAQVLEMPKSVYYLKRYGIKRIIHKD</sequence>
<evidence type="ECO:0000313" key="3">
    <source>
        <dbReference type="EMBL" id="HJF85136.1"/>
    </source>
</evidence>
<reference evidence="3" key="2">
    <citation type="submission" date="2021-09" db="EMBL/GenBank/DDBJ databases">
        <authorList>
            <person name="Gilroy R."/>
        </authorList>
    </citation>
    <scope>NUCLEOTIDE SEQUENCE</scope>
    <source>
        <strain evidence="3">7318</strain>
    </source>
</reference>
<reference evidence="3" key="1">
    <citation type="journal article" date="2021" name="PeerJ">
        <title>Extensive microbial diversity within the chicken gut microbiome revealed by metagenomics and culture.</title>
        <authorList>
            <person name="Gilroy R."/>
            <person name="Ravi A."/>
            <person name="Getino M."/>
            <person name="Pursley I."/>
            <person name="Horton D.L."/>
            <person name="Alikhan N.F."/>
            <person name="Baker D."/>
            <person name="Gharbi K."/>
            <person name="Hall N."/>
            <person name="Watson M."/>
            <person name="Adriaenssens E.M."/>
            <person name="Foster-Nyarko E."/>
            <person name="Jarju S."/>
            <person name="Secka A."/>
            <person name="Antonio M."/>
            <person name="Oren A."/>
            <person name="Chaudhuri R.R."/>
            <person name="La Ragione R."/>
            <person name="Hildebrand F."/>
            <person name="Pallen M.J."/>
        </authorList>
    </citation>
    <scope>NUCLEOTIDE SEQUENCE</scope>
    <source>
        <strain evidence="3">7318</strain>
    </source>
</reference>
<evidence type="ECO:0000256" key="2">
    <source>
        <dbReference type="SAM" id="Phobius"/>
    </source>
</evidence>
<evidence type="ECO:0000256" key="1">
    <source>
        <dbReference type="SAM" id="MobiDB-lite"/>
    </source>
</evidence>
<dbReference type="EMBL" id="DYVR01000156">
    <property type="protein sequence ID" value="HJF85136.1"/>
    <property type="molecule type" value="Genomic_DNA"/>
</dbReference>
<name>A0A921HQG1_9FIRM</name>